<organism evidence="1 2">
    <name type="scientific">Nocardioides albidus</name>
    <dbReference type="NCBI Taxonomy" id="1517589"/>
    <lineage>
        <taxon>Bacteria</taxon>
        <taxon>Bacillati</taxon>
        <taxon>Actinomycetota</taxon>
        <taxon>Actinomycetes</taxon>
        <taxon>Propionibacteriales</taxon>
        <taxon>Nocardioidaceae</taxon>
        <taxon>Nocardioides</taxon>
    </lineage>
</organism>
<dbReference type="Pfam" id="PF10604">
    <property type="entry name" value="Polyketide_cyc2"/>
    <property type="match status" value="1"/>
</dbReference>
<evidence type="ECO:0000313" key="2">
    <source>
        <dbReference type="Proteomes" id="UP000313231"/>
    </source>
</evidence>
<dbReference type="InterPro" id="IPR023393">
    <property type="entry name" value="START-like_dom_sf"/>
</dbReference>
<accession>A0A5C4WJF6</accession>
<name>A0A5C4WJF6_9ACTN</name>
<dbReference type="Gene3D" id="3.30.530.20">
    <property type="match status" value="1"/>
</dbReference>
<dbReference type="Proteomes" id="UP000313231">
    <property type="component" value="Unassembled WGS sequence"/>
</dbReference>
<reference evidence="1 2" key="1">
    <citation type="journal article" date="2016" name="Int. J. Syst. Evol. Microbiol.">
        <title>Nocardioides albidus sp. nov., an actinobacterium isolated from garden soil.</title>
        <authorList>
            <person name="Singh H."/>
            <person name="Du J."/>
            <person name="Trinh H."/>
            <person name="Won K."/>
            <person name="Yang J.E."/>
            <person name="Yin C."/>
            <person name="Kook M."/>
            <person name="Yi T.H."/>
        </authorList>
    </citation>
    <scope>NUCLEOTIDE SEQUENCE [LARGE SCALE GENOMIC DNA]</scope>
    <source>
        <strain evidence="1 2">CCTCC AB 2015297</strain>
    </source>
</reference>
<dbReference type="OrthoDB" id="7838135at2"/>
<dbReference type="EMBL" id="VDMP01000014">
    <property type="protein sequence ID" value="TNM48172.1"/>
    <property type="molecule type" value="Genomic_DNA"/>
</dbReference>
<dbReference type="InterPro" id="IPR019587">
    <property type="entry name" value="Polyketide_cyclase/dehydratase"/>
</dbReference>
<dbReference type="AlphaFoldDB" id="A0A5C4WJF6"/>
<evidence type="ECO:0000313" key="1">
    <source>
        <dbReference type="EMBL" id="TNM48172.1"/>
    </source>
</evidence>
<gene>
    <name evidence="1" type="ORF">FHP29_02455</name>
</gene>
<keyword evidence="2" id="KW-1185">Reference proteome</keyword>
<protein>
    <submittedName>
        <fullName evidence="1">SRPBCC family protein</fullName>
    </submittedName>
</protein>
<sequence>MSPVVVRFPVPADRAFGYLADPRNRPDWQSSLRAVADVRRQGAAWTDVTVVPGVRARMRTTASEPPYRWAEEGVQGPFRARLELRFEPVGERACLVSADFEVRGLALGRLISAVARPAVAADLRRAARLVSSA</sequence>
<comment type="caution">
    <text evidence="1">The sequence shown here is derived from an EMBL/GenBank/DDBJ whole genome shotgun (WGS) entry which is preliminary data.</text>
</comment>
<dbReference type="SUPFAM" id="SSF55961">
    <property type="entry name" value="Bet v1-like"/>
    <property type="match status" value="1"/>
</dbReference>
<proteinExistence type="predicted"/>